<accession>A0A382QMC9</accession>
<feature type="non-terminal residue" evidence="1">
    <location>
        <position position="330"/>
    </location>
</feature>
<dbReference type="InterPro" id="IPR014867">
    <property type="entry name" value="Spore_coat_CotH_CotH2/3/7"/>
</dbReference>
<proteinExistence type="predicted"/>
<organism evidence="1">
    <name type="scientific">marine metagenome</name>
    <dbReference type="NCBI Taxonomy" id="408172"/>
    <lineage>
        <taxon>unclassified sequences</taxon>
        <taxon>metagenomes</taxon>
        <taxon>ecological metagenomes</taxon>
    </lineage>
</organism>
<evidence type="ECO:0000313" key="1">
    <source>
        <dbReference type="EMBL" id="SVC86060.1"/>
    </source>
</evidence>
<name>A0A382QMC9_9ZZZZ</name>
<feature type="non-terminal residue" evidence="1">
    <location>
        <position position="1"/>
    </location>
</feature>
<dbReference type="EMBL" id="UINC01115205">
    <property type="protein sequence ID" value="SVC86060.1"/>
    <property type="molecule type" value="Genomic_DNA"/>
</dbReference>
<gene>
    <name evidence="1" type="ORF">METZ01_LOCUS338914</name>
</gene>
<sequence>SNLPVIVIENFKGGNIPADPYKNAHMSIYEPGEDGRTKLMNGPTLDTRVGIRIRGSSSLNRAKKAFAVEARDDFGDDRDISPFGLPEESDWILYAAYNFDRALIRNALVYELSNQIGRYAVRTRFCEVFVNTNGGALSYNDYVGVYSFMEKIKRDKNRVNITRIAPDDNSEPEITGGYIFKIDRPDPGDSGFSAGGQGIKWLEPKEDDITSKQSGYARVYLNAMYKNLSHTTKYRDYIDPLSWIDHHMLNEFTKNPDGLRLSTYFFKDRNKRVEYGPVWDFDRTMGCDDDGRAANPVGWSGSYRHGWWSRVMSNKAFKELYAQRWGEVRG</sequence>
<dbReference type="AlphaFoldDB" id="A0A382QMC9"/>
<dbReference type="Pfam" id="PF08757">
    <property type="entry name" value="CotH"/>
    <property type="match status" value="1"/>
</dbReference>
<reference evidence="1" key="1">
    <citation type="submission" date="2018-05" db="EMBL/GenBank/DDBJ databases">
        <authorList>
            <person name="Lanie J.A."/>
            <person name="Ng W.-L."/>
            <person name="Kazmierczak K.M."/>
            <person name="Andrzejewski T.M."/>
            <person name="Davidsen T.M."/>
            <person name="Wayne K.J."/>
            <person name="Tettelin H."/>
            <person name="Glass J.I."/>
            <person name="Rusch D."/>
            <person name="Podicherti R."/>
            <person name="Tsui H.-C.T."/>
            <person name="Winkler M.E."/>
        </authorList>
    </citation>
    <scope>NUCLEOTIDE SEQUENCE</scope>
</reference>
<evidence type="ECO:0008006" key="2">
    <source>
        <dbReference type="Google" id="ProtNLM"/>
    </source>
</evidence>
<protein>
    <recommendedName>
        <fullName evidence="2">Spore coat protein CotH</fullName>
    </recommendedName>
</protein>